<organism evidence="2 3">
    <name type="scientific">Pseudoteredinibacter isoporae</name>
    <dbReference type="NCBI Taxonomy" id="570281"/>
    <lineage>
        <taxon>Bacteria</taxon>
        <taxon>Pseudomonadati</taxon>
        <taxon>Pseudomonadota</taxon>
        <taxon>Gammaproteobacteria</taxon>
        <taxon>Cellvibrionales</taxon>
        <taxon>Cellvibrionaceae</taxon>
        <taxon>Pseudoteredinibacter</taxon>
    </lineage>
</organism>
<feature type="transmembrane region" description="Helical" evidence="1">
    <location>
        <begin position="200"/>
        <end position="233"/>
    </location>
</feature>
<accession>A0A7X0JS06</accession>
<feature type="transmembrane region" description="Helical" evidence="1">
    <location>
        <begin position="421"/>
        <end position="441"/>
    </location>
</feature>
<keyword evidence="3" id="KW-1185">Reference proteome</keyword>
<dbReference type="InterPro" id="IPR005625">
    <property type="entry name" value="PepSY-ass_TM"/>
</dbReference>
<protein>
    <submittedName>
        <fullName evidence="2">Putative iron-regulated membrane protein</fullName>
    </submittedName>
</protein>
<dbReference type="AlphaFoldDB" id="A0A7X0JS06"/>
<reference evidence="2 3" key="1">
    <citation type="submission" date="2020-08" db="EMBL/GenBank/DDBJ databases">
        <title>Genomic Encyclopedia of Type Strains, Phase IV (KMG-IV): sequencing the most valuable type-strain genomes for metagenomic binning, comparative biology and taxonomic classification.</title>
        <authorList>
            <person name="Goeker M."/>
        </authorList>
    </citation>
    <scope>NUCLEOTIDE SEQUENCE [LARGE SCALE GENOMIC DNA]</scope>
    <source>
        <strain evidence="2 3">DSM 22368</strain>
    </source>
</reference>
<dbReference type="EMBL" id="JACHHT010000001">
    <property type="protein sequence ID" value="MBB6520583.1"/>
    <property type="molecule type" value="Genomic_DNA"/>
</dbReference>
<keyword evidence="1" id="KW-0472">Membrane</keyword>
<keyword evidence="1" id="KW-1133">Transmembrane helix</keyword>
<evidence type="ECO:0000313" key="3">
    <source>
        <dbReference type="Proteomes" id="UP000528457"/>
    </source>
</evidence>
<feature type="transmembrane region" description="Helical" evidence="1">
    <location>
        <begin position="20"/>
        <end position="40"/>
    </location>
</feature>
<feature type="transmembrane region" description="Helical" evidence="1">
    <location>
        <begin position="453"/>
        <end position="474"/>
    </location>
</feature>
<feature type="transmembrane region" description="Helical" evidence="1">
    <location>
        <begin position="385"/>
        <end position="409"/>
    </location>
</feature>
<dbReference type="Proteomes" id="UP000528457">
    <property type="component" value="Unassembled WGS sequence"/>
</dbReference>
<proteinExistence type="predicted"/>
<name>A0A7X0JS06_9GAMM</name>
<dbReference type="PANTHER" id="PTHR34219">
    <property type="entry name" value="IRON-REGULATED INNER MEMBRANE PROTEIN-RELATED"/>
    <property type="match status" value="1"/>
</dbReference>
<dbReference type="InParanoid" id="A0A7X0JS06"/>
<keyword evidence="1" id="KW-0812">Transmembrane</keyword>
<dbReference type="Pfam" id="PF03929">
    <property type="entry name" value="PepSY_TM"/>
    <property type="match status" value="1"/>
</dbReference>
<evidence type="ECO:0000313" key="2">
    <source>
        <dbReference type="EMBL" id="MBB6520583.1"/>
    </source>
</evidence>
<feature type="transmembrane region" description="Helical" evidence="1">
    <location>
        <begin position="352"/>
        <end position="373"/>
    </location>
</feature>
<feature type="transmembrane region" description="Helical" evidence="1">
    <location>
        <begin position="154"/>
        <end position="173"/>
    </location>
</feature>
<dbReference type="RefSeq" id="WP_166850825.1">
    <property type="nucleotide sequence ID" value="NZ_JAAONY010000001.1"/>
</dbReference>
<gene>
    <name evidence="2" type="ORF">HNR48_000861</name>
</gene>
<dbReference type="PANTHER" id="PTHR34219:SF3">
    <property type="entry name" value="BLL7967 PROTEIN"/>
    <property type="match status" value="1"/>
</dbReference>
<comment type="caution">
    <text evidence="2">The sequence shown here is derived from an EMBL/GenBank/DDBJ whole genome shotgun (WGS) entry which is preliminary data.</text>
</comment>
<evidence type="ECO:0000256" key="1">
    <source>
        <dbReference type="SAM" id="Phobius"/>
    </source>
</evidence>
<sequence>MSHAKEKAFFQGLMRSHKQLGVALGIFIFALCFTGTISLFHSELSVWENATLSSVAAPPSGHLEDLPVDKIMQQSIDTYGGPDGKDVEVFYVSQDMPGHRFAISGTHTESDEAWHTSYWDASTGELITHQDSGLSHIIAEIHTDFWLPSPWGRYAIGVLGVIFMMLAVAGLLVHRHWRKESDQLRLEKPRHKWSDLHKLAGFWALPFHVVIGFTGALLGLLGVILIMMALVAYNGDQDAAIADIFGKDPVMSEESAPIPSMIPFVEKSREDMREGFNPQQVMAVYPGDKNMFVLINGNYPQTLGIDSFAKYRVDTGETIKLVDYIHDNVALRVYSASVPLHYATFGGVEMKFLYFVLGLMSCLLPATGLFLWLRRRAFDWKARMVYWGLLSLPVATATGFVMALATKWLPAFTTLSFAKTAIHYAGVAFVLGLLLVAFQAWRSQSVEASFIRAMQVIMCCLAATAVLDIVLQLSKGIGQWAPQAWGADLMLLLMAGLAYFLKARLQEKTAADELSEALA</sequence>
<feature type="transmembrane region" description="Helical" evidence="1">
    <location>
        <begin position="480"/>
        <end position="501"/>
    </location>
</feature>